<dbReference type="PANTHER" id="PTHR48111:SF1">
    <property type="entry name" value="TWO-COMPONENT RESPONSE REGULATOR ORR33"/>
    <property type="match status" value="1"/>
</dbReference>
<proteinExistence type="predicted"/>
<keyword evidence="4 7" id="KW-0238">DNA-binding</keyword>
<evidence type="ECO:0000313" key="10">
    <source>
        <dbReference type="EMBL" id="NJR78518.1"/>
    </source>
</evidence>
<dbReference type="RefSeq" id="WP_168134062.1">
    <property type="nucleotide sequence ID" value="NZ_JAAVJH010000004.1"/>
</dbReference>
<dbReference type="PROSITE" id="PS51755">
    <property type="entry name" value="OMPR_PHOB"/>
    <property type="match status" value="1"/>
</dbReference>
<dbReference type="SUPFAM" id="SSF46894">
    <property type="entry name" value="C-terminal effector domain of the bipartite response regulators"/>
    <property type="match status" value="1"/>
</dbReference>
<dbReference type="CDD" id="cd00383">
    <property type="entry name" value="trans_reg_C"/>
    <property type="match status" value="1"/>
</dbReference>
<feature type="DNA-binding region" description="OmpR/PhoB-type" evidence="7">
    <location>
        <begin position="146"/>
        <end position="244"/>
    </location>
</feature>
<evidence type="ECO:0000256" key="6">
    <source>
        <dbReference type="PROSITE-ProRule" id="PRU00169"/>
    </source>
</evidence>
<evidence type="ECO:0000256" key="3">
    <source>
        <dbReference type="ARBA" id="ARBA00023015"/>
    </source>
</evidence>
<evidence type="ECO:0000256" key="2">
    <source>
        <dbReference type="ARBA" id="ARBA00023012"/>
    </source>
</evidence>
<keyword evidence="3" id="KW-0805">Transcription regulation</keyword>
<reference evidence="10 11" key="1">
    <citation type="submission" date="2020-03" db="EMBL/GenBank/DDBJ databases">
        <authorList>
            <person name="Wang L."/>
            <person name="He N."/>
            <person name="Li Y."/>
            <person name="Fang Y."/>
            <person name="Zhang F."/>
        </authorList>
    </citation>
    <scope>NUCLEOTIDE SEQUENCE [LARGE SCALE GENOMIC DNA]</scope>
    <source>
        <strain evidence="10 11">36D10-4-7</strain>
    </source>
</reference>
<evidence type="ECO:0000313" key="11">
    <source>
        <dbReference type="Proteomes" id="UP000732399"/>
    </source>
</evidence>
<accession>A0ABX1CNK5</accession>
<dbReference type="EMBL" id="JAAVJH010000004">
    <property type="protein sequence ID" value="NJR78518.1"/>
    <property type="molecule type" value="Genomic_DNA"/>
</dbReference>
<dbReference type="Pfam" id="PF00072">
    <property type="entry name" value="Response_reg"/>
    <property type="match status" value="1"/>
</dbReference>
<sequence length="247" mass="26440">MLQIAEPEAAEAADGGGDAAAIRVLVVEDDRVIAGEIAEFLGDRGMAVTRVADGAAALAQAGQAAWDAIVLDRMLPGIDGMEVLRRLRAVDVATPVLVLTARGSVGERIAGLEAGADDYMVKPFSLAELDARVRALVRGRTLARDPAVFRVGGLTIDAARHTASCCTRTVPLQPRETRFLIELARQPGTIVSKQVLLERVWNYHFDPRTKIVETHVSRLRAKLTTLGLANPIVSVRNVGYRLGGECG</sequence>
<feature type="modified residue" description="4-aspartylphosphate" evidence="6">
    <location>
        <position position="72"/>
    </location>
</feature>
<dbReference type="InterPro" id="IPR039420">
    <property type="entry name" value="WalR-like"/>
</dbReference>
<dbReference type="Proteomes" id="UP000732399">
    <property type="component" value="Unassembled WGS sequence"/>
</dbReference>
<gene>
    <name evidence="10" type="ORF">HBH26_07970</name>
</gene>
<dbReference type="SMART" id="SM00862">
    <property type="entry name" value="Trans_reg_C"/>
    <property type="match status" value="1"/>
</dbReference>
<evidence type="ECO:0000256" key="4">
    <source>
        <dbReference type="ARBA" id="ARBA00023125"/>
    </source>
</evidence>
<keyword evidence="2" id="KW-0902">Two-component regulatory system</keyword>
<dbReference type="Gene3D" id="6.10.250.690">
    <property type="match status" value="1"/>
</dbReference>
<dbReference type="InterPro" id="IPR001789">
    <property type="entry name" value="Sig_transdc_resp-reg_receiver"/>
</dbReference>
<keyword evidence="5" id="KW-0804">Transcription</keyword>
<dbReference type="Gene3D" id="3.40.50.2300">
    <property type="match status" value="1"/>
</dbReference>
<keyword evidence="1 6" id="KW-0597">Phosphoprotein</keyword>
<dbReference type="InterPro" id="IPR011006">
    <property type="entry name" value="CheY-like_superfamily"/>
</dbReference>
<evidence type="ECO:0000256" key="7">
    <source>
        <dbReference type="PROSITE-ProRule" id="PRU01091"/>
    </source>
</evidence>
<keyword evidence="11" id="KW-1185">Reference proteome</keyword>
<dbReference type="PROSITE" id="PS50110">
    <property type="entry name" value="RESPONSE_REGULATORY"/>
    <property type="match status" value="1"/>
</dbReference>
<dbReference type="PANTHER" id="PTHR48111">
    <property type="entry name" value="REGULATOR OF RPOS"/>
    <property type="match status" value="1"/>
</dbReference>
<evidence type="ECO:0000256" key="1">
    <source>
        <dbReference type="ARBA" id="ARBA00022553"/>
    </source>
</evidence>
<comment type="caution">
    <text evidence="10">The sequence shown here is derived from an EMBL/GenBank/DDBJ whole genome shotgun (WGS) entry which is preliminary data.</text>
</comment>
<dbReference type="InterPro" id="IPR036388">
    <property type="entry name" value="WH-like_DNA-bd_sf"/>
</dbReference>
<evidence type="ECO:0000259" key="8">
    <source>
        <dbReference type="PROSITE" id="PS50110"/>
    </source>
</evidence>
<organism evidence="10 11">
    <name type="scientific">Sphingomonas corticis</name>
    <dbReference type="NCBI Taxonomy" id="2722791"/>
    <lineage>
        <taxon>Bacteria</taxon>
        <taxon>Pseudomonadati</taxon>
        <taxon>Pseudomonadota</taxon>
        <taxon>Alphaproteobacteria</taxon>
        <taxon>Sphingomonadales</taxon>
        <taxon>Sphingomonadaceae</taxon>
        <taxon>Sphingomonas</taxon>
    </lineage>
</organism>
<feature type="domain" description="OmpR/PhoB-type" evidence="9">
    <location>
        <begin position="146"/>
        <end position="244"/>
    </location>
</feature>
<dbReference type="InterPro" id="IPR016032">
    <property type="entry name" value="Sig_transdc_resp-reg_C-effctor"/>
</dbReference>
<dbReference type="Gene3D" id="1.10.10.10">
    <property type="entry name" value="Winged helix-like DNA-binding domain superfamily/Winged helix DNA-binding domain"/>
    <property type="match status" value="1"/>
</dbReference>
<name>A0ABX1CNK5_9SPHN</name>
<evidence type="ECO:0000256" key="5">
    <source>
        <dbReference type="ARBA" id="ARBA00023163"/>
    </source>
</evidence>
<dbReference type="SMART" id="SM00448">
    <property type="entry name" value="REC"/>
    <property type="match status" value="1"/>
</dbReference>
<evidence type="ECO:0000259" key="9">
    <source>
        <dbReference type="PROSITE" id="PS51755"/>
    </source>
</evidence>
<dbReference type="SUPFAM" id="SSF52172">
    <property type="entry name" value="CheY-like"/>
    <property type="match status" value="1"/>
</dbReference>
<dbReference type="InterPro" id="IPR001867">
    <property type="entry name" value="OmpR/PhoB-type_DNA-bd"/>
</dbReference>
<dbReference type="Pfam" id="PF00486">
    <property type="entry name" value="Trans_reg_C"/>
    <property type="match status" value="1"/>
</dbReference>
<protein>
    <submittedName>
        <fullName evidence="10">Response regulator transcription factor</fullName>
    </submittedName>
</protein>
<feature type="domain" description="Response regulatory" evidence="8">
    <location>
        <begin position="23"/>
        <end position="137"/>
    </location>
</feature>